<dbReference type="InterPro" id="IPR036736">
    <property type="entry name" value="ACP-like_sf"/>
</dbReference>
<dbReference type="InterPro" id="IPR042099">
    <property type="entry name" value="ANL_N_sf"/>
</dbReference>
<dbReference type="InterPro" id="IPR010071">
    <property type="entry name" value="AA_adenyl_dom"/>
</dbReference>
<dbReference type="CDD" id="cd17643">
    <property type="entry name" value="A_NRPS_Cytc1-like"/>
    <property type="match status" value="1"/>
</dbReference>
<evidence type="ECO:0000313" key="7">
    <source>
        <dbReference type="Proteomes" id="UP000249547"/>
    </source>
</evidence>
<dbReference type="InterPro" id="IPR006162">
    <property type="entry name" value="Ppantetheine_attach_site"/>
</dbReference>
<dbReference type="NCBIfam" id="TIGR01720">
    <property type="entry name" value="NRPS-para261"/>
    <property type="match status" value="1"/>
</dbReference>
<dbReference type="SUPFAM" id="SSF56801">
    <property type="entry name" value="Acetyl-CoA synthetase-like"/>
    <property type="match status" value="3"/>
</dbReference>
<dbReference type="FunFam" id="3.40.50.980:FF:000001">
    <property type="entry name" value="Non-ribosomal peptide synthetase"/>
    <property type="match status" value="2"/>
</dbReference>
<dbReference type="GO" id="GO:0043041">
    <property type="term" value="P:amino acid activation for nonribosomal peptide biosynthetic process"/>
    <property type="evidence" value="ECO:0007669"/>
    <property type="project" value="TreeGrafter"/>
</dbReference>
<dbReference type="PROSITE" id="PS00012">
    <property type="entry name" value="PHOSPHOPANTETHEINE"/>
    <property type="match status" value="1"/>
</dbReference>
<dbReference type="FunFam" id="2.30.38.10:FF:000001">
    <property type="entry name" value="Non-ribosomal peptide synthetase PvdI"/>
    <property type="match status" value="1"/>
</dbReference>
<dbReference type="GO" id="GO:0003824">
    <property type="term" value="F:catalytic activity"/>
    <property type="evidence" value="ECO:0007669"/>
    <property type="project" value="UniProtKB-KW"/>
</dbReference>
<dbReference type="CDD" id="cd05930">
    <property type="entry name" value="A_NRPS"/>
    <property type="match status" value="1"/>
</dbReference>
<dbReference type="PROSITE" id="PS00455">
    <property type="entry name" value="AMP_BINDING"/>
    <property type="match status" value="3"/>
</dbReference>
<dbReference type="FunFam" id="1.10.1200.10:FF:000005">
    <property type="entry name" value="Nonribosomal peptide synthetase 1"/>
    <property type="match status" value="2"/>
</dbReference>
<protein>
    <submittedName>
        <fullName evidence="6">Non-ribosomal peptide synthase protein (TIGR01720 family)/amino acid adenylation domain-containing protein</fullName>
    </submittedName>
</protein>
<proteinExistence type="predicted"/>
<dbReference type="InterPro" id="IPR025110">
    <property type="entry name" value="AMP-bd_C"/>
</dbReference>
<accession>A0A327R360</accession>
<dbReference type="InterPro" id="IPR020845">
    <property type="entry name" value="AMP-binding_CS"/>
</dbReference>
<dbReference type="PANTHER" id="PTHR45527:SF14">
    <property type="entry name" value="PLIPASTATIN SYNTHASE SUBUNIT B"/>
    <property type="match status" value="1"/>
</dbReference>
<dbReference type="SUPFAM" id="SSF52777">
    <property type="entry name" value="CoA-dependent acyltransferases"/>
    <property type="match status" value="6"/>
</dbReference>
<dbReference type="InterPro" id="IPR010060">
    <property type="entry name" value="NRPS_synth"/>
</dbReference>
<dbReference type="InterPro" id="IPR009081">
    <property type="entry name" value="PP-bd_ACP"/>
</dbReference>
<keyword evidence="3" id="KW-0597">Phosphoprotein</keyword>
<dbReference type="InterPro" id="IPR000873">
    <property type="entry name" value="AMP-dep_synth/lig_dom"/>
</dbReference>
<keyword evidence="4" id="KW-0677">Repeat</keyword>
<dbReference type="FunFam" id="3.40.50.980:FF:000002">
    <property type="entry name" value="Enterobactin synthetase component F"/>
    <property type="match status" value="1"/>
</dbReference>
<dbReference type="Pfam" id="PF13193">
    <property type="entry name" value="AMP-binding_C"/>
    <property type="match status" value="2"/>
</dbReference>
<keyword evidence="7" id="KW-1185">Reference proteome</keyword>
<dbReference type="CDD" id="cd19534">
    <property type="entry name" value="E_NRPS"/>
    <property type="match status" value="1"/>
</dbReference>
<dbReference type="CDD" id="cd17646">
    <property type="entry name" value="A_NRPS_AB3403-like"/>
    <property type="match status" value="1"/>
</dbReference>
<dbReference type="Gene3D" id="3.30.559.30">
    <property type="entry name" value="Nonribosomal peptide synthetase, condensation domain"/>
    <property type="match status" value="3"/>
</dbReference>
<dbReference type="InterPro" id="IPR001242">
    <property type="entry name" value="Condensation_dom"/>
</dbReference>
<gene>
    <name evidence="6" type="ORF">LX64_00758</name>
</gene>
<evidence type="ECO:0000256" key="3">
    <source>
        <dbReference type="ARBA" id="ARBA00022553"/>
    </source>
</evidence>
<dbReference type="Gene3D" id="3.40.50.12780">
    <property type="entry name" value="N-terminal domain of ligase-like"/>
    <property type="match status" value="2"/>
</dbReference>
<dbReference type="Pfam" id="PF00668">
    <property type="entry name" value="Condensation"/>
    <property type="match status" value="3"/>
</dbReference>
<dbReference type="Gene3D" id="2.30.38.10">
    <property type="entry name" value="Luciferase, Domain 3"/>
    <property type="match status" value="1"/>
</dbReference>
<dbReference type="NCBIfam" id="TIGR01733">
    <property type="entry name" value="AA-adenyl-dom"/>
    <property type="match status" value="2"/>
</dbReference>
<dbReference type="Gene3D" id="3.30.300.30">
    <property type="match status" value="3"/>
</dbReference>
<dbReference type="Gene3D" id="3.40.50.980">
    <property type="match status" value="2"/>
</dbReference>
<dbReference type="FunFam" id="3.40.50.12780:FF:000012">
    <property type="entry name" value="Non-ribosomal peptide synthetase"/>
    <property type="match status" value="2"/>
</dbReference>
<keyword evidence="2" id="KW-0596">Phosphopantetheine</keyword>
<comment type="cofactor">
    <cofactor evidence="1">
        <name>pantetheine 4'-phosphate</name>
        <dbReference type="ChEBI" id="CHEBI:47942"/>
    </cofactor>
</comment>
<dbReference type="PROSITE" id="PS50075">
    <property type="entry name" value="CARRIER"/>
    <property type="match status" value="2"/>
</dbReference>
<evidence type="ECO:0000256" key="4">
    <source>
        <dbReference type="ARBA" id="ARBA00022737"/>
    </source>
</evidence>
<dbReference type="SMART" id="SM00823">
    <property type="entry name" value="PKS_PP"/>
    <property type="match status" value="2"/>
</dbReference>
<dbReference type="PANTHER" id="PTHR45527">
    <property type="entry name" value="NONRIBOSOMAL PEPTIDE SYNTHETASE"/>
    <property type="match status" value="1"/>
</dbReference>
<dbReference type="Pfam" id="PF00550">
    <property type="entry name" value="PP-binding"/>
    <property type="match status" value="3"/>
</dbReference>
<feature type="domain" description="Carrier" evidence="5">
    <location>
        <begin position="1499"/>
        <end position="1573"/>
    </location>
</feature>
<dbReference type="SUPFAM" id="SSF47336">
    <property type="entry name" value="ACP-like"/>
    <property type="match status" value="3"/>
</dbReference>
<feature type="domain" description="Carrier" evidence="5">
    <location>
        <begin position="2974"/>
        <end position="3049"/>
    </location>
</feature>
<comment type="caution">
    <text evidence="6">The sequence shown here is derived from an EMBL/GenBank/DDBJ whole genome shotgun (WGS) entry which is preliminary data.</text>
</comment>
<dbReference type="Pfam" id="PF00501">
    <property type="entry name" value="AMP-binding"/>
    <property type="match status" value="3"/>
</dbReference>
<evidence type="ECO:0000259" key="5">
    <source>
        <dbReference type="PROSITE" id="PS50075"/>
    </source>
</evidence>
<dbReference type="FunFam" id="3.30.300.30:FF:000015">
    <property type="entry name" value="Nonribosomal peptide synthase SidD"/>
    <property type="match status" value="1"/>
</dbReference>
<dbReference type="OrthoDB" id="9778383at2"/>
<evidence type="ECO:0000256" key="1">
    <source>
        <dbReference type="ARBA" id="ARBA00001957"/>
    </source>
</evidence>
<dbReference type="GO" id="GO:0005829">
    <property type="term" value="C:cytosol"/>
    <property type="evidence" value="ECO:0007669"/>
    <property type="project" value="TreeGrafter"/>
</dbReference>
<dbReference type="NCBIfam" id="NF003417">
    <property type="entry name" value="PRK04813.1"/>
    <property type="match status" value="3"/>
</dbReference>
<dbReference type="GO" id="GO:0044550">
    <property type="term" value="P:secondary metabolite biosynthetic process"/>
    <property type="evidence" value="ECO:0007669"/>
    <property type="project" value="TreeGrafter"/>
</dbReference>
<organism evidence="6 7">
    <name type="scientific">Chitinophaga skermanii</name>
    <dbReference type="NCBI Taxonomy" id="331697"/>
    <lineage>
        <taxon>Bacteria</taxon>
        <taxon>Pseudomonadati</taxon>
        <taxon>Bacteroidota</taxon>
        <taxon>Chitinophagia</taxon>
        <taxon>Chitinophagales</taxon>
        <taxon>Chitinophagaceae</taxon>
        <taxon>Chitinophaga</taxon>
    </lineage>
</organism>
<dbReference type="Proteomes" id="UP000249547">
    <property type="component" value="Unassembled WGS sequence"/>
</dbReference>
<dbReference type="InterPro" id="IPR020806">
    <property type="entry name" value="PKS_PP-bd"/>
</dbReference>
<evidence type="ECO:0000256" key="2">
    <source>
        <dbReference type="ARBA" id="ARBA00022450"/>
    </source>
</evidence>
<dbReference type="Gene3D" id="1.10.1200.10">
    <property type="entry name" value="ACP-like"/>
    <property type="match status" value="2"/>
</dbReference>
<dbReference type="RefSeq" id="WP_111596245.1">
    <property type="nucleotide sequence ID" value="NZ_QLLL01000001.1"/>
</dbReference>
<evidence type="ECO:0000313" key="6">
    <source>
        <dbReference type="EMBL" id="RAJ11150.1"/>
    </source>
</evidence>
<sequence>MATNATATVLSLYHQQVALHPHALAVITESGVCTYEELDRKSNKWAQYIVQLCLSKNAAVAVYMHRGESFVVAMLAIMKAGATYLPIDANTPKERVLNILQDAGVELVITDIKDFDANIPVLRVNSIPNVGKAFQSKKIDPQSNAYIIYTSGSTGSPKGTVVTHDSLYASTIARLNYYGNANCLLLMPSFAFDASLATIWWSLSSGASLIVASDETLKDAKKLNSLLLQNPVDAYVCVPSYYRFLLEVNIIPATSSHRAILGGEALDESLMGLHYANFPLSELYQEYGPTECTIWATVAKVEKDKPLSIGFPVGDVKTKIVEDELWLGGRQVAAKYLNRPIETAASFVDAENERWYRTGDIVSVSEDGELVFIGRKDEQVKVNGHRVELNEIVCCLQNVRGVKNAVVAVREAGGKQVIAFLQLEENEIFEEGSIRNYLQSKLPAYMVPGAFIEVSSFPQTSNGKVDKRALLEIYESHLQVSTEEGDSVLTSIILSYWRAQLARPDLGLHDSLLSFGANSLSILRFVHWLQLQHLHAISFADAFKAETVQNISLAAKDIYAAENENYVPEENLPISFTQEALWVVDQLEGSIHYHINFSYSTNHILHVPYFNEALRLLVAKYPSLATRFIMYDESVFLASSEVPILERIVDANAFFTKAIELTKGPLFRAGFETFEGTTKLYLSVHHMVADGWSLQFIISNLLNFYDQLRQEEKVMIEVDNSAISFALYQRESLKNGDWNPSLKYWSHQLKDCARLEIPADFAPATQPTRKGAAVKFVIGNERWEKLQNLCEQERVTPYMVLLTTLKILLYKYTNCAQDVCVGSVLSNRPNPNWQSSVGYFANTVAIRSQVLGTECVHQLLQQVKENTLSAILHGEVPFEKVVDTLQVERSLESHPFFDVMMVLQDQQLPQTIQTTTSIWKHEEVIRTTSKFRLLWDFHLDTDHIIGWLEFNEQYLPSTAQNMTDHFLQVLDAVIETPLASISSISILPKKEIEKLLSMPVVNWDRHTNLVKLFQEVALKFPSKTALRFEGESMDYYTLHLASNKLAHHLLKSGVQPKSLVPLCLPRSFEMVISILAVLKIGACYVPIDPEYPQDRIDFMLEDTASLFILTREDVVLQTNIQKIFVESIHYAYSDESELNVDIHPNDLAYIIYTSGSTGRPKGVMIEHQQVVRLLFNEQPLFDFNENDIWTLFHSYCFDFSVWEMYGAILYGGCLVIVPSAARNTFDFAKILQEENVTVLNQTPTAFYALQEEVCKTYPSLNVRYVIYGGEALNTAYLRNWYTHYPACKLVNMYGITETTVHVTFKEIGDDVIAAGISNIGIPIPTLGCLVMDADMQLLPTGVPGELYVKGDGLARGYYNNPHLTAERFIDNPFSPGEKLYRSGDLVRWTNAGEMEYLGRIDQQVKIRGYRIELGEIETTILQSGYVSQCVVIAYEGKLVAYVVSDNKDNILQYLQHRLPSYMVPSLLVNVPSIPITSNGKVDRKALPKPVDLLVTGSDEPRNETEQQLCTIWQDLLGISKVGIHDNFFEVGGDSIVSIQVVSRARKLGLDIKPRDIFQFQTIAQLSSSLTQLEDIVAPVLPLEGESPMLPIQQWFFEQGHENLHHYNQAVLLDISKEVTASQLQAAVDHLCKEHDALRFRYLLGEDGSWKQYYNGAGITVETISVETTNIATICTQVQQGLNIENGPIARVVLLELPGVKNGLFIAAHHLCTDGVSWRILCEDLESYITCIVDDKPLPVLNRTTSYRAWAERLIGLKDHPVLLKEASYWEKIVSRVQPLPVDHALQTPRLIGDMRRLQVSLPAHLTQSLLQNVHQAYSTRIDDILLSALQLTLQGYTGLNEHVVTLESHGREGFGADNSRVIGWFTSMYPVLLSSTGDLSNVIISTKESLRGIPYEGLGYGISKYFNKNIGLVYTPCILFNYLGRLSNLVVGRSYLTQSTDILQGTGEASAATNVYPAQLGVDGYIFEESLQFTWSYNTLEFAAGTIEKLANDYLFHLTNIIRHCINAEVITPTIWDTGLGGKLSSEEFELLRALESFEEVHPLTSVQAGMLYHGLMDNHAGTYVEQFTAEVNGVDEKLLSASWHVVLQQFGILRTSFHYEHLAHGVQVVHGHVSLPFSKYLIQEDEVESFLTGDRLAGFDFRQAPLMRVTLLEVSNGRTLMVWTFHHILLDGWSVPIVIKALQTHYESLLRGEPVSFEVDNFSTFTKYLQKRDVISEVTHWSQYLRGFETPSLLPFVPANVARNQGSANTGSIQLALNEGEHAALQSFAQRNRVTLNTLVQGTWSYLLSRYSGREDVLFGVTVSGRPTDIAHSEERVGLYIHTILQRTQVNSGNINSWLATIQDEHTRNRDYSYAPLSTLQELAGVKGDLFDSLLVFENFPVEDTSNVAGSLRFSHIQLAEHTNYLLTILVELNPTLQINFSYNAGLLNEETVSMVAGHFKNTLQQLMTLQRIEEIELLTPAENAQQQSFQGERAAYPVGSTMVDLLREAAILHANKPALTFSGKHMSYAELEERSNQLANYLQAQGVSRGSIVPLCLERSFEMVIGLLGIIKSGGAYVPIDPSYPAERIAYMCNGGTVGFVLTTSDTQLSTPLVKIEIDNCRYEAYSKDIFDPGITPRDPLYVIYTSGSTGQPKGVVNAHEGLVNRLSWAAHYHALQSSDVILQKTTYCFDVSAWELMLPLMVGARMVLAKPGGQKDSQYLRQLIEEEGVTVLHFVPGMLGAFLSDIEAGACESLQHVVCSGEALLASHVSMYQEKLGHAKLHNFYGPTEAAIDVTYWEVPLCQAVEKVLIGRPVQNVDVYILDKNLHRLPVGVPGELYIGGVQVALGYLNNPALTAERFITNPFGEGTLYKTGDLASWTASGEIEYHGRIDDQVKIRGYRIELGEIETTLQQSGLVQQNVVIANEGKLVAYVVSDNFDKDNILQYLQQRLPSYMVPSLMVNVLSIPITSNGKIDRKALPKPGNLLVTGSDEPRNETEQQLCTIWQDLLGISKVGIHDNFFEVGGDSIKLIQLYRQVNQTFGKRLNVSDLFQYNSIHLQAGAVQEEQSADTQIMV</sequence>
<dbReference type="Gene3D" id="3.30.559.10">
    <property type="entry name" value="Chloramphenicol acetyltransferase-like domain"/>
    <property type="match status" value="3"/>
</dbReference>
<dbReference type="InterPro" id="IPR023213">
    <property type="entry name" value="CAT-like_dom_sf"/>
</dbReference>
<name>A0A327R360_9BACT</name>
<dbReference type="GO" id="GO:0031177">
    <property type="term" value="F:phosphopantetheine binding"/>
    <property type="evidence" value="ECO:0007669"/>
    <property type="project" value="InterPro"/>
</dbReference>
<dbReference type="InterPro" id="IPR045851">
    <property type="entry name" value="AMP-bd_C_sf"/>
</dbReference>
<dbReference type="EMBL" id="QLLL01000001">
    <property type="protein sequence ID" value="RAJ11150.1"/>
    <property type="molecule type" value="Genomic_DNA"/>
</dbReference>
<reference evidence="6 7" key="1">
    <citation type="submission" date="2018-06" db="EMBL/GenBank/DDBJ databases">
        <title>Genomic Encyclopedia of Archaeal and Bacterial Type Strains, Phase II (KMG-II): from individual species to whole genera.</title>
        <authorList>
            <person name="Goeker M."/>
        </authorList>
    </citation>
    <scope>NUCLEOTIDE SEQUENCE [LARGE SCALE GENOMIC DNA]</scope>
    <source>
        <strain evidence="6 7">DSM 23857</strain>
    </source>
</reference>